<sequence>MSIKADALPDFRFHPSIPSCTIFSRARLFPFSQLLRSAAGINNALISAV</sequence>
<protein>
    <submittedName>
        <fullName evidence="1">Uncharacterized protein</fullName>
    </submittedName>
</protein>
<dbReference type="Proteomes" id="UP000542811">
    <property type="component" value="Unassembled WGS sequence"/>
</dbReference>
<organism evidence="1 2">
    <name type="scientific">Rhizobium laguerreae</name>
    <dbReference type="NCBI Taxonomy" id="1076926"/>
    <lineage>
        <taxon>Bacteria</taxon>
        <taxon>Pseudomonadati</taxon>
        <taxon>Pseudomonadota</taxon>
        <taxon>Alphaproteobacteria</taxon>
        <taxon>Hyphomicrobiales</taxon>
        <taxon>Rhizobiaceae</taxon>
        <taxon>Rhizobium/Agrobacterium group</taxon>
        <taxon>Rhizobium</taxon>
    </lineage>
</organism>
<reference evidence="1 2" key="1">
    <citation type="submission" date="2020-08" db="EMBL/GenBank/DDBJ databases">
        <title>Genomic Encyclopedia of Type Strains, Phase III (KMG-III): the genomes of soil and plant-associated and newly described type strains.</title>
        <authorList>
            <person name="Whitman W."/>
        </authorList>
    </citation>
    <scope>NUCLEOTIDE SEQUENCE [LARGE SCALE GENOMIC DNA]</scope>
    <source>
        <strain evidence="1 2">CECT 8280</strain>
    </source>
</reference>
<name>A0ABR6GIQ6_9HYPH</name>
<proteinExistence type="predicted"/>
<evidence type="ECO:0000313" key="1">
    <source>
        <dbReference type="EMBL" id="MBB3166193.1"/>
    </source>
</evidence>
<dbReference type="RefSeq" id="WP_158081435.1">
    <property type="nucleotide sequence ID" value="NZ_JACHXX010000015.1"/>
</dbReference>
<keyword evidence="2" id="KW-1185">Reference proteome</keyword>
<dbReference type="EMBL" id="JACHXX010000015">
    <property type="protein sequence ID" value="MBB3166193.1"/>
    <property type="molecule type" value="Genomic_DNA"/>
</dbReference>
<gene>
    <name evidence="1" type="ORF">FHS25_006709</name>
</gene>
<accession>A0ABR6GIQ6</accession>
<comment type="caution">
    <text evidence="1">The sequence shown here is derived from an EMBL/GenBank/DDBJ whole genome shotgun (WGS) entry which is preliminary data.</text>
</comment>
<evidence type="ECO:0000313" key="2">
    <source>
        <dbReference type="Proteomes" id="UP000542811"/>
    </source>
</evidence>